<evidence type="ECO:0000313" key="7">
    <source>
        <dbReference type="EMBL" id="GFT28379.1"/>
    </source>
</evidence>
<feature type="region of interest" description="Disordered" evidence="6">
    <location>
        <begin position="1"/>
        <end position="28"/>
    </location>
</feature>
<gene>
    <name evidence="7" type="primary">IDA4</name>
    <name evidence="7" type="ORF">NPIL_156991</name>
</gene>
<dbReference type="OrthoDB" id="273640at2759"/>
<name>A0A8X6TN39_NEPPI</name>
<dbReference type="EMBL" id="BMAW01107245">
    <property type="protein sequence ID" value="GFT28379.1"/>
    <property type="molecule type" value="Genomic_DNA"/>
</dbReference>
<feature type="region of interest" description="Disordered" evidence="6">
    <location>
        <begin position="100"/>
        <end position="135"/>
    </location>
</feature>
<feature type="compositionally biased region" description="Basic and acidic residues" evidence="6">
    <location>
        <begin position="101"/>
        <end position="135"/>
    </location>
</feature>
<evidence type="ECO:0000313" key="8">
    <source>
        <dbReference type="Proteomes" id="UP000887013"/>
    </source>
</evidence>
<dbReference type="InterPro" id="IPR019347">
    <property type="entry name" value="Axonemal_dynein_light_chain"/>
</dbReference>
<keyword evidence="1" id="KW-0243">Dynein</keyword>
<comment type="caution">
    <text evidence="7">The sequence shown here is derived from an EMBL/GenBank/DDBJ whole genome shotgun (WGS) entry which is preliminary data.</text>
</comment>
<feature type="coiled-coil region" evidence="5">
    <location>
        <begin position="266"/>
        <end position="293"/>
    </location>
</feature>
<dbReference type="PANTHER" id="PTHR13183:SF0">
    <property type="entry name" value="AXONEMAL DYNEIN LIGHT INTERMEDIATE POLYPEPTIDE 1"/>
    <property type="match status" value="1"/>
</dbReference>
<dbReference type="Proteomes" id="UP000887013">
    <property type="component" value="Unassembled WGS sequence"/>
</dbReference>
<sequence length="395" mass="45769">MTKCRGNQVESRPHRSPRKQDDNKMDGRPYSSKCLFPVCSLSQRSCNFPLTIPVKLFSKIYTSSEIITSFGRIMAASLSEMIAAPSLSLVKYETPALVTTRDADGKAARRDSRLPNIRDKPSSAKSSRQESKNKDHQVAEILDAILPPREFEDDGKLWIQPVSRTPATRLDVVNLAEKLDSRLIERNAREIGICPIRRELYDQCFDELIRQETLNCVERGLLFVRIRDELRMSLAAYENLYDSGVAFGIRKALLSERGKMDIVDRLDFLTAENEELRKHLKLQEARHSLLQRDWEQQTAVDSKKLGDKIELLERANSQLKMYPEYSYPWYPHSRTITPIYSKDLYTRKAMLSINAARSRVRNLLNYPTYRLPALRLSPETRYNLYRKRARHLSLE</sequence>
<keyword evidence="8" id="KW-1185">Reference proteome</keyword>
<dbReference type="PANTHER" id="PTHR13183">
    <property type="entry name" value="AXONEMAL INNER ARM DYNEIN LIGHT CHAIN 28"/>
    <property type="match status" value="1"/>
</dbReference>
<evidence type="ECO:0000256" key="3">
    <source>
        <dbReference type="ARBA" id="ARBA00023175"/>
    </source>
</evidence>
<reference evidence="7" key="1">
    <citation type="submission" date="2020-08" db="EMBL/GenBank/DDBJ databases">
        <title>Multicomponent nature underlies the extraordinary mechanical properties of spider dragline silk.</title>
        <authorList>
            <person name="Kono N."/>
            <person name="Nakamura H."/>
            <person name="Mori M."/>
            <person name="Yoshida Y."/>
            <person name="Ohtoshi R."/>
            <person name="Malay A.D."/>
            <person name="Moran D.A.P."/>
            <person name="Tomita M."/>
            <person name="Numata K."/>
            <person name="Arakawa K."/>
        </authorList>
    </citation>
    <scope>NUCLEOTIDE SEQUENCE</scope>
</reference>
<keyword evidence="3" id="KW-0505">Motor protein</keyword>
<protein>
    <submittedName>
        <fullName evidence="7">28 kDa inner dynein arm light chain, axonemal</fullName>
    </submittedName>
</protein>
<comment type="similarity">
    <text evidence="4">Belongs to the inner dynein arm light chain family.</text>
</comment>
<proteinExistence type="inferred from homology"/>
<evidence type="ECO:0000256" key="4">
    <source>
        <dbReference type="ARBA" id="ARBA00038114"/>
    </source>
</evidence>
<evidence type="ECO:0000256" key="2">
    <source>
        <dbReference type="ARBA" id="ARBA00023054"/>
    </source>
</evidence>
<keyword evidence="2 5" id="KW-0175">Coiled coil</keyword>
<feature type="compositionally biased region" description="Basic and acidic residues" evidence="6">
    <location>
        <begin position="18"/>
        <end position="27"/>
    </location>
</feature>
<dbReference type="GO" id="GO:0030286">
    <property type="term" value="C:dynein complex"/>
    <property type="evidence" value="ECO:0007669"/>
    <property type="project" value="UniProtKB-KW"/>
</dbReference>
<dbReference type="AlphaFoldDB" id="A0A8X6TN39"/>
<accession>A0A8X6TN39</accession>
<evidence type="ECO:0000256" key="5">
    <source>
        <dbReference type="SAM" id="Coils"/>
    </source>
</evidence>
<dbReference type="GO" id="GO:0045504">
    <property type="term" value="F:dynein heavy chain binding"/>
    <property type="evidence" value="ECO:0007669"/>
    <property type="project" value="TreeGrafter"/>
</dbReference>
<organism evidence="7 8">
    <name type="scientific">Nephila pilipes</name>
    <name type="common">Giant wood spider</name>
    <name type="synonym">Nephila maculata</name>
    <dbReference type="NCBI Taxonomy" id="299642"/>
    <lineage>
        <taxon>Eukaryota</taxon>
        <taxon>Metazoa</taxon>
        <taxon>Ecdysozoa</taxon>
        <taxon>Arthropoda</taxon>
        <taxon>Chelicerata</taxon>
        <taxon>Arachnida</taxon>
        <taxon>Araneae</taxon>
        <taxon>Araneomorphae</taxon>
        <taxon>Entelegynae</taxon>
        <taxon>Araneoidea</taxon>
        <taxon>Nephilidae</taxon>
        <taxon>Nephila</taxon>
    </lineage>
</organism>
<dbReference type="Pfam" id="PF10211">
    <property type="entry name" value="Ax_dynein_light"/>
    <property type="match status" value="1"/>
</dbReference>
<evidence type="ECO:0000256" key="6">
    <source>
        <dbReference type="SAM" id="MobiDB-lite"/>
    </source>
</evidence>
<evidence type="ECO:0000256" key="1">
    <source>
        <dbReference type="ARBA" id="ARBA00023017"/>
    </source>
</evidence>
<dbReference type="GO" id="GO:0005930">
    <property type="term" value="C:axoneme"/>
    <property type="evidence" value="ECO:0007669"/>
    <property type="project" value="TreeGrafter"/>
</dbReference>